<evidence type="ECO:0000256" key="2">
    <source>
        <dbReference type="SAM" id="Phobius"/>
    </source>
</evidence>
<keyword evidence="2" id="KW-0812">Transmembrane</keyword>
<dbReference type="PANTHER" id="PTHR34978">
    <property type="entry name" value="POSSIBLE SENSOR-TRANSDUCER PROTEIN BLAR"/>
    <property type="match status" value="1"/>
</dbReference>
<feature type="transmembrane region" description="Helical" evidence="2">
    <location>
        <begin position="31"/>
        <end position="49"/>
    </location>
</feature>
<protein>
    <recommendedName>
        <fullName evidence="3">Peptidase M56 domain-containing protein</fullName>
    </recommendedName>
</protein>
<sequence length="554" mass="62382">QLLSMNLTASFLILVILLLRHFCGRILSRRCFVWLSMIVILRLLFPLQFDVFPSQIPTVTGIMKMFSEKESDPVSTASEHSWAANSSRNTGKTISKGWDGNSVTGTMPSLETFSKQLAAFFSFKTPGLFLFWIGGILFTAAVFSHRLWKEYRILRQALPLDTRIVTWNGRSFSLPLFYSDQITSPVTFGFFHCSIVLPKSMRSEDTSGLDLILFHEAMHIQHRDNLRKIFALFCVCIHWFSPLVWIWMTVFFRDLELSCDEAVLSFLGSQNKESYALTLITFMEQNQTPSIMNSGFGQTAVKERIVSIMNYRKKGFLSITLSAVLLCSSITVFAGNSTTDITAKKDSTEAQTESSSDSDIAYEMGELEISEHYSSADELMHSPYYPEYEKLGLTYDKTSDSLMYQGKSVVFLEDFINETNVLLYEDKNYFTFDGETVTSDVFISNIYDSDKYDEEDTPDDDSEQTHETETEILTENATPLEDDSVVFLFTLRDENGKLTELQIPEVSYGDSVTEENSSTDEPDEATTEDDLASAAVIGGADGPTSIFLAGKLGS</sequence>
<dbReference type="EMBL" id="JACRSZ010000043">
    <property type="protein sequence ID" value="MBC8574762.1"/>
    <property type="molecule type" value="Genomic_DNA"/>
</dbReference>
<dbReference type="Pfam" id="PF05569">
    <property type="entry name" value="Peptidase_M56"/>
    <property type="match status" value="1"/>
</dbReference>
<keyword evidence="2" id="KW-0472">Membrane</keyword>
<feature type="non-terminal residue" evidence="4">
    <location>
        <position position="1"/>
    </location>
</feature>
<feature type="region of interest" description="Disordered" evidence="1">
    <location>
        <begin position="78"/>
        <end position="99"/>
    </location>
</feature>
<comment type="caution">
    <text evidence="4">The sequence shown here is derived from an EMBL/GenBank/DDBJ whole genome shotgun (WGS) entry which is preliminary data.</text>
</comment>
<dbReference type="Proteomes" id="UP000657421">
    <property type="component" value="Unassembled WGS sequence"/>
</dbReference>
<gene>
    <name evidence="4" type="ORF">H8716_17210</name>
</gene>
<dbReference type="InterPro" id="IPR052173">
    <property type="entry name" value="Beta-lactam_resp_regulator"/>
</dbReference>
<feature type="compositionally biased region" description="Polar residues" evidence="1">
    <location>
        <begin position="78"/>
        <end position="93"/>
    </location>
</feature>
<evidence type="ECO:0000313" key="4">
    <source>
        <dbReference type="EMBL" id="MBC8574762.1"/>
    </source>
</evidence>
<accession>A0ABR7NEA9</accession>
<evidence type="ECO:0000256" key="1">
    <source>
        <dbReference type="SAM" id="MobiDB-lite"/>
    </source>
</evidence>
<dbReference type="InterPro" id="IPR008756">
    <property type="entry name" value="Peptidase_M56"/>
</dbReference>
<feature type="transmembrane region" description="Helical" evidence="2">
    <location>
        <begin position="229"/>
        <end position="248"/>
    </location>
</feature>
<evidence type="ECO:0000313" key="5">
    <source>
        <dbReference type="Proteomes" id="UP000657421"/>
    </source>
</evidence>
<feature type="transmembrane region" description="Helical" evidence="2">
    <location>
        <begin position="6"/>
        <end position="24"/>
    </location>
</feature>
<feature type="region of interest" description="Disordered" evidence="1">
    <location>
        <begin position="506"/>
        <end position="528"/>
    </location>
</feature>
<evidence type="ECO:0000259" key="3">
    <source>
        <dbReference type="Pfam" id="PF05569"/>
    </source>
</evidence>
<dbReference type="PANTHER" id="PTHR34978:SF3">
    <property type="entry name" value="SLR0241 PROTEIN"/>
    <property type="match status" value="1"/>
</dbReference>
<organism evidence="4 5">
    <name type="scientific">Jingyaoa shaoxingensis</name>
    <dbReference type="NCBI Taxonomy" id="2763671"/>
    <lineage>
        <taxon>Bacteria</taxon>
        <taxon>Bacillati</taxon>
        <taxon>Bacillota</taxon>
        <taxon>Clostridia</taxon>
        <taxon>Lachnospirales</taxon>
        <taxon>Lachnospiraceae</taxon>
        <taxon>Jingyaoa</taxon>
    </lineage>
</organism>
<keyword evidence="2" id="KW-1133">Transmembrane helix</keyword>
<dbReference type="CDD" id="cd07341">
    <property type="entry name" value="M56_BlaR1_MecR1_like"/>
    <property type="match status" value="1"/>
</dbReference>
<feature type="transmembrane region" description="Helical" evidence="2">
    <location>
        <begin position="129"/>
        <end position="148"/>
    </location>
</feature>
<feature type="compositionally biased region" description="Acidic residues" evidence="1">
    <location>
        <begin position="517"/>
        <end position="528"/>
    </location>
</feature>
<feature type="transmembrane region" description="Helical" evidence="2">
    <location>
        <begin position="316"/>
        <end position="335"/>
    </location>
</feature>
<dbReference type="RefSeq" id="WP_249310203.1">
    <property type="nucleotide sequence ID" value="NZ_JACRSZ010000043.1"/>
</dbReference>
<feature type="domain" description="Peptidase M56" evidence="3">
    <location>
        <begin position="2"/>
        <end position="307"/>
    </location>
</feature>
<reference evidence="4 5" key="1">
    <citation type="submission" date="2020-08" db="EMBL/GenBank/DDBJ databases">
        <title>Genome public.</title>
        <authorList>
            <person name="Liu C."/>
            <person name="Sun Q."/>
        </authorList>
    </citation>
    <scope>NUCLEOTIDE SEQUENCE [LARGE SCALE GENOMIC DNA]</scope>
    <source>
        <strain evidence="4 5">NSJ-46</strain>
    </source>
</reference>
<keyword evidence="5" id="KW-1185">Reference proteome</keyword>
<name>A0ABR7NEA9_9FIRM</name>
<proteinExistence type="predicted"/>